<dbReference type="Proteomes" id="UP000274822">
    <property type="component" value="Unassembled WGS sequence"/>
</dbReference>
<dbReference type="EMBL" id="RBNJ01011610">
    <property type="protein sequence ID" value="RUS25936.1"/>
    <property type="molecule type" value="Genomic_DNA"/>
</dbReference>
<organism evidence="2 3">
    <name type="scientific">Jimgerdemannia flammicorona</name>
    <dbReference type="NCBI Taxonomy" id="994334"/>
    <lineage>
        <taxon>Eukaryota</taxon>
        <taxon>Fungi</taxon>
        <taxon>Fungi incertae sedis</taxon>
        <taxon>Mucoromycota</taxon>
        <taxon>Mucoromycotina</taxon>
        <taxon>Endogonomycetes</taxon>
        <taxon>Endogonales</taxon>
        <taxon>Endogonaceae</taxon>
        <taxon>Jimgerdemannia</taxon>
    </lineage>
</organism>
<evidence type="ECO:0000259" key="1">
    <source>
        <dbReference type="PROSITE" id="PS50011"/>
    </source>
</evidence>
<gene>
    <name evidence="2" type="ORF">BC938DRAFT_471437</name>
</gene>
<protein>
    <submittedName>
        <fullName evidence="2">Kinase-like domain-containing protein</fullName>
    </submittedName>
</protein>
<dbReference type="PROSITE" id="PS50011">
    <property type="entry name" value="PROTEIN_KINASE_DOM"/>
    <property type="match status" value="1"/>
</dbReference>
<proteinExistence type="predicted"/>
<dbReference type="GO" id="GO:0005524">
    <property type="term" value="F:ATP binding"/>
    <property type="evidence" value="ECO:0007669"/>
    <property type="project" value="InterPro"/>
</dbReference>
<comment type="caution">
    <text evidence="2">The sequence shown here is derived from an EMBL/GenBank/DDBJ whole genome shotgun (WGS) entry which is preliminary data.</text>
</comment>
<keyword evidence="2" id="KW-0418">Kinase</keyword>
<feature type="domain" description="Protein kinase" evidence="1">
    <location>
        <begin position="121"/>
        <end position="465"/>
    </location>
</feature>
<dbReference type="SUPFAM" id="SSF56112">
    <property type="entry name" value="Protein kinase-like (PK-like)"/>
    <property type="match status" value="1"/>
</dbReference>
<keyword evidence="3" id="KW-1185">Reference proteome</keyword>
<dbReference type="InterPro" id="IPR040976">
    <property type="entry name" value="Pkinase_fungal"/>
</dbReference>
<accession>A0A433Q839</accession>
<dbReference type="AlphaFoldDB" id="A0A433Q839"/>
<evidence type="ECO:0000313" key="2">
    <source>
        <dbReference type="EMBL" id="RUS25936.1"/>
    </source>
</evidence>
<dbReference type="PANTHER" id="PTHR38248:SF2">
    <property type="entry name" value="FUNK1 11"/>
    <property type="match status" value="1"/>
</dbReference>
<reference evidence="2 3" key="1">
    <citation type="journal article" date="2018" name="New Phytol.">
        <title>Phylogenomics of Endogonaceae and evolution of mycorrhizas within Mucoromycota.</title>
        <authorList>
            <person name="Chang Y."/>
            <person name="Desiro A."/>
            <person name="Na H."/>
            <person name="Sandor L."/>
            <person name="Lipzen A."/>
            <person name="Clum A."/>
            <person name="Barry K."/>
            <person name="Grigoriev I.V."/>
            <person name="Martin F.M."/>
            <person name="Stajich J.E."/>
            <person name="Smith M.E."/>
            <person name="Bonito G."/>
            <person name="Spatafora J.W."/>
        </authorList>
    </citation>
    <scope>NUCLEOTIDE SEQUENCE [LARGE SCALE GENOMIC DNA]</scope>
    <source>
        <strain evidence="2 3">AD002</strain>
    </source>
</reference>
<dbReference type="InterPro" id="IPR011009">
    <property type="entry name" value="Kinase-like_dom_sf"/>
</dbReference>
<dbReference type="Pfam" id="PF17667">
    <property type="entry name" value="Pkinase_fungal"/>
    <property type="match status" value="1"/>
</dbReference>
<evidence type="ECO:0000313" key="3">
    <source>
        <dbReference type="Proteomes" id="UP000274822"/>
    </source>
</evidence>
<dbReference type="PANTHER" id="PTHR38248">
    <property type="entry name" value="FUNK1 6"/>
    <property type="match status" value="1"/>
</dbReference>
<dbReference type="GO" id="GO:0004672">
    <property type="term" value="F:protein kinase activity"/>
    <property type="evidence" value="ECO:0007669"/>
    <property type="project" value="InterPro"/>
</dbReference>
<dbReference type="InterPro" id="IPR000719">
    <property type="entry name" value="Prot_kinase_dom"/>
</dbReference>
<name>A0A433Q839_9FUNG</name>
<dbReference type="Gene3D" id="1.10.510.10">
    <property type="entry name" value="Transferase(Phosphotransferase) domain 1"/>
    <property type="match status" value="1"/>
</dbReference>
<keyword evidence="2" id="KW-0808">Transferase</keyword>
<sequence>MHNRKSFIYYRQHGDTPLEGAHAKRKPDVVSLPKKWRQSSVANWADGQHVFEVKSNENADNNDTYYQLASYIREVFGAQDTRNAVIGVTICGRRMRVWIFDRSVAIGSEAIDVDVQPLLFIRIIASLASSRFGFDDTIQTIRDRRIVAIGPDTFILMKCIYRNAGINTRATTVWIATKLGDTTNTRYVIKDSWRQSTREPEWRLLEYATKRLHVIQKQAKVAVYYNHQELNTTMDVRMGLQPTDQELAYRIHTRLVMSTVGKRITDFANHRELLTVLRDALGGLQQLTGIGICHHDVSINNIVIGPTGRGVIIDLDYVVYIKDLQSDAKHHHRTGTGPFMAIHVLLGDEVHTHSHDIESLFYVFIWICCYHGRTAVSHDRPNLDEWTRGSLHGIAMLKAGMMNAQLFETSVLAAFHPEFDDLKGFARNFRGVMFKGDSGILVKDVDYSGVDRVFRDALLKYQSYTTM</sequence>